<evidence type="ECO:0000313" key="3">
    <source>
        <dbReference type="Proteomes" id="UP001416393"/>
    </source>
</evidence>
<dbReference type="RefSeq" id="WP_346242418.1">
    <property type="nucleotide sequence ID" value="NZ_JAZHYP010000006.1"/>
</dbReference>
<reference evidence="2 3" key="1">
    <citation type="submission" date="2024-01" db="EMBL/GenBank/DDBJ databases">
        <title>Mariniflexile litorale sp. nov., isolated from the shallow sediments of the Sea of Japan.</title>
        <authorList>
            <person name="Romanenko L."/>
            <person name="Bystritskaya E."/>
            <person name="Isaeva M."/>
        </authorList>
    </citation>
    <scope>NUCLEOTIDE SEQUENCE [LARGE SCALE GENOMIC DNA]</scope>
    <source>
        <strain evidence="2 3">KCTC 32427</strain>
    </source>
</reference>
<dbReference type="Pfam" id="PF13568">
    <property type="entry name" value="OMP_b-brl_2"/>
    <property type="match status" value="1"/>
</dbReference>
<organism evidence="2 3">
    <name type="scientific">Mariniflexile soesokkakense</name>
    <dbReference type="NCBI Taxonomy" id="1343160"/>
    <lineage>
        <taxon>Bacteria</taxon>
        <taxon>Pseudomonadati</taxon>
        <taxon>Bacteroidota</taxon>
        <taxon>Flavobacteriia</taxon>
        <taxon>Flavobacteriales</taxon>
        <taxon>Flavobacteriaceae</taxon>
        <taxon>Mariniflexile</taxon>
    </lineage>
</organism>
<dbReference type="InterPro" id="IPR025665">
    <property type="entry name" value="Beta-barrel_OMP_2"/>
</dbReference>
<dbReference type="Proteomes" id="UP001416393">
    <property type="component" value="Unassembled WGS sequence"/>
</dbReference>
<proteinExistence type="predicted"/>
<evidence type="ECO:0000259" key="1">
    <source>
        <dbReference type="Pfam" id="PF13568"/>
    </source>
</evidence>
<protein>
    <submittedName>
        <fullName evidence="2">Porin family protein</fullName>
    </submittedName>
</protein>
<dbReference type="EMBL" id="JAZHYP010000006">
    <property type="protein sequence ID" value="MEN3324621.1"/>
    <property type="molecule type" value="Genomic_DNA"/>
</dbReference>
<comment type="caution">
    <text evidence="2">The sequence shown here is derived from an EMBL/GenBank/DDBJ whole genome shotgun (WGS) entry which is preliminary data.</text>
</comment>
<sequence length="222" mass="24927">MKFIILITISLTLLVCKIATAQEVKWGIKAGANMSTLKTDLDGENFLLGCHIGGLAEFELSEKFSLLPELLYSLEGGKIKGSFHFEDEGTTFSIDYKEDIMLSYLQLPIMLRYEVVKNLSLEVGPQIGYLLSAKSDYYVKTQFDDEIMTDSGSEKIKDQIKSLDLGLNFGLGYEFNNKMLIQSRYHLGLSDINDSETSMNEDSTNRGSIKNNSFQVSVGYKF</sequence>
<keyword evidence="3" id="KW-1185">Reference proteome</keyword>
<gene>
    <name evidence="2" type="ORF">VP395_12840</name>
</gene>
<name>A0ABV0ABZ0_9FLAO</name>
<evidence type="ECO:0000313" key="2">
    <source>
        <dbReference type="EMBL" id="MEN3324621.1"/>
    </source>
</evidence>
<feature type="domain" description="Outer membrane protein beta-barrel" evidence="1">
    <location>
        <begin position="21"/>
        <end position="192"/>
    </location>
</feature>
<accession>A0ABV0ABZ0</accession>